<dbReference type="SUPFAM" id="SSF53955">
    <property type="entry name" value="Lysozyme-like"/>
    <property type="match status" value="1"/>
</dbReference>
<evidence type="ECO:0000259" key="17">
    <source>
        <dbReference type="Pfam" id="PF00912"/>
    </source>
</evidence>
<reference evidence="18 19" key="1">
    <citation type="submission" date="2019-09" db="EMBL/GenBank/DDBJ databases">
        <title>Genome Sequences of Streptomyces kaniharaensis ATCC 21070.</title>
        <authorList>
            <person name="Zhu W."/>
            <person name="De Crecy-Lagard V."/>
            <person name="Richards N.G."/>
        </authorList>
    </citation>
    <scope>NUCLEOTIDE SEQUENCE [LARGE SCALE GENOMIC DNA]</scope>
    <source>
        <strain evidence="18 19">SF-557</strain>
    </source>
</reference>
<dbReference type="InterPro" id="IPR023346">
    <property type="entry name" value="Lysozyme-like_dom_sf"/>
</dbReference>
<keyword evidence="6" id="KW-0808">Transferase</keyword>
<comment type="catalytic activity">
    <reaction evidence="13">
        <text>[GlcNAc-(1-&gt;4)-Mur2Ac(oyl-L-Ala-gamma-D-Glu-L-Lys-D-Ala-D-Ala)](n)-di-trans,octa-cis-undecaprenyl diphosphate + beta-D-GlcNAc-(1-&gt;4)-Mur2Ac(oyl-L-Ala-gamma-D-Glu-L-Lys-D-Ala-D-Ala)-di-trans,octa-cis-undecaprenyl diphosphate = [GlcNAc-(1-&gt;4)-Mur2Ac(oyl-L-Ala-gamma-D-Glu-L-Lys-D-Ala-D-Ala)](n+1)-di-trans,octa-cis-undecaprenyl diphosphate + di-trans,octa-cis-undecaprenyl diphosphate + H(+)</text>
        <dbReference type="Rhea" id="RHEA:23708"/>
        <dbReference type="Rhea" id="RHEA-COMP:9602"/>
        <dbReference type="Rhea" id="RHEA-COMP:9603"/>
        <dbReference type="ChEBI" id="CHEBI:15378"/>
        <dbReference type="ChEBI" id="CHEBI:58405"/>
        <dbReference type="ChEBI" id="CHEBI:60033"/>
        <dbReference type="ChEBI" id="CHEBI:78435"/>
        <dbReference type="EC" id="2.4.99.28"/>
    </reaction>
</comment>
<organism evidence="18 19">
    <name type="scientific">Streptomyces kaniharaensis</name>
    <dbReference type="NCBI Taxonomy" id="212423"/>
    <lineage>
        <taxon>Bacteria</taxon>
        <taxon>Bacillati</taxon>
        <taxon>Actinomycetota</taxon>
        <taxon>Actinomycetes</taxon>
        <taxon>Kitasatosporales</taxon>
        <taxon>Streptomycetaceae</taxon>
        <taxon>Streptomyces</taxon>
    </lineage>
</organism>
<evidence type="ECO:0000313" key="19">
    <source>
        <dbReference type="Proteomes" id="UP000450000"/>
    </source>
</evidence>
<keyword evidence="7" id="KW-0378">Hydrolase</keyword>
<dbReference type="GO" id="GO:0008658">
    <property type="term" value="F:penicillin binding"/>
    <property type="evidence" value="ECO:0007669"/>
    <property type="project" value="InterPro"/>
</dbReference>
<feature type="transmembrane region" description="Helical" evidence="15">
    <location>
        <begin position="112"/>
        <end position="133"/>
    </location>
</feature>
<evidence type="ECO:0000256" key="13">
    <source>
        <dbReference type="ARBA" id="ARBA00049902"/>
    </source>
</evidence>
<keyword evidence="15" id="KW-0472">Membrane</keyword>
<dbReference type="InterPro" id="IPR001460">
    <property type="entry name" value="PCN-bd_Tpept"/>
</dbReference>
<dbReference type="GO" id="GO:0006508">
    <property type="term" value="P:proteolysis"/>
    <property type="evidence" value="ECO:0007669"/>
    <property type="project" value="UniProtKB-KW"/>
</dbReference>
<gene>
    <name evidence="18" type="ORF">F7Q99_08715</name>
</gene>
<evidence type="ECO:0000256" key="5">
    <source>
        <dbReference type="ARBA" id="ARBA00022676"/>
    </source>
</evidence>
<feature type="region of interest" description="Disordered" evidence="14">
    <location>
        <begin position="1"/>
        <end position="99"/>
    </location>
</feature>
<dbReference type="InterPro" id="IPR012338">
    <property type="entry name" value="Beta-lactam/transpept-like"/>
</dbReference>
<dbReference type="GO" id="GO:0071555">
    <property type="term" value="P:cell wall organization"/>
    <property type="evidence" value="ECO:0007669"/>
    <property type="project" value="UniProtKB-KW"/>
</dbReference>
<dbReference type="PANTHER" id="PTHR32282">
    <property type="entry name" value="BINDING PROTEIN TRANSPEPTIDASE, PUTATIVE-RELATED"/>
    <property type="match status" value="1"/>
</dbReference>
<keyword evidence="4" id="KW-0645">Protease</keyword>
<dbReference type="AlphaFoldDB" id="A0A6N7KNQ5"/>
<dbReference type="InterPro" id="IPR036950">
    <property type="entry name" value="PBP_transglycosylase"/>
</dbReference>
<evidence type="ECO:0000313" key="18">
    <source>
        <dbReference type="EMBL" id="MQS12365.1"/>
    </source>
</evidence>
<evidence type="ECO:0000256" key="9">
    <source>
        <dbReference type="ARBA" id="ARBA00022984"/>
    </source>
</evidence>
<feature type="compositionally biased region" description="Low complexity" evidence="14">
    <location>
        <begin position="857"/>
        <end position="877"/>
    </location>
</feature>
<dbReference type="InterPro" id="IPR001264">
    <property type="entry name" value="Glyco_trans_51"/>
</dbReference>
<evidence type="ECO:0000256" key="14">
    <source>
        <dbReference type="SAM" id="MobiDB-lite"/>
    </source>
</evidence>
<feature type="compositionally biased region" description="Low complexity" evidence="14">
    <location>
        <begin position="813"/>
        <end position="827"/>
    </location>
</feature>
<evidence type="ECO:0000256" key="10">
    <source>
        <dbReference type="ARBA" id="ARBA00023268"/>
    </source>
</evidence>
<evidence type="ECO:0000256" key="3">
    <source>
        <dbReference type="ARBA" id="ARBA00022645"/>
    </source>
</evidence>
<feature type="compositionally biased region" description="Low complexity" evidence="14">
    <location>
        <begin position="749"/>
        <end position="767"/>
    </location>
</feature>
<keyword evidence="3" id="KW-0121">Carboxypeptidase</keyword>
<dbReference type="GO" id="GO:0009252">
    <property type="term" value="P:peptidoglycan biosynthetic process"/>
    <property type="evidence" value="ECO:0007669"/>
    <property type="project" value="UniProtKB-KW"/>
</dbReference>
<dbReference type="EMBL" id="WBOF01000001">
    <property type="protein sequence ID" value="MQS12365.1"/>
    <property type="molecule type" value="Genomic_DNA"/>
</dbReference>
<dbReference type="GO" id="GO:0008955">
    <property type="term" value="F:peptidoglycan glycosyltransferase activity"/>
    <property type="evidence" value="ECO:0007669"/>
    <property type="project" value="UniProtKB-EC"/>
</dbReference>
<dbReference type="GO" id="GO:0008360">
    <property type="term" value="P:regulation of cell shape"/>
    <property type="evidence" value="ECO:0007669"/>
    <property type="project" value="UniProtKB-KW"/>
</dbReference>
<keyword evidence="19" id="KW-1185">Reference proteome</keyword>
<keyword evidence="5" id="KW-0328">Glycosyltransferase</keyword>
<evidence type="ECO:0000256" key="4">
    <source>
        <dbReference type="ARBA" id="ARBA00022670"/>
    </source>
</evidence>
<keyword evidence="11" id="KW-0961">Cell wall biogenesis/degradation</keyword>
<evidence type="ECO:0000256" key="12">
    <source>
        <dbReference type="ARBA" id="ARBA00034000"/>
    </source>
</evidence>
<dbReference type="GO" id="GO:0030288">
    <property type="term" value="C:outer membrane-bounded periplasmic space"/>
    <property type="evidence" value="ECO:0007669"/>
    <property type="project" value="TreeGrafter"/>
</dbReference>
<dbReference type="PANTHER" id="PTHR32282:SF34">
    <property type="entry name" value="PENICILLIN-BINDING PROTEIN 1A"/>
    <property type="match status" value="1"/>
</dbReference>
<feature type="domain" description="Penicillin-binding protein transpeptidase" evidence="16">
    <location>
        <begin position="430"/>
        <end position="679"/>
    </location>
</feature>
<evidence type="ECO:0000256" key="7">
    <source>
        <dbReference type="ARBA" id="ARBA00022801"/>
    </source>
</evidence>
<accession>A0A6N7KNQ5</accession>
<feature type="compositionally biased region" description="Gly residues" evidence="14">
    <location>
        <begin position="796"/>
        <end position="812"/>
    </location>
</feature>
<evidence type="ECO:0000256" key="8">
    <source>
        <dbReference type="ARBA" id="ARBA00022960"/>
    </source>
</evidence>
<sequence>MSVSIAAPTESTGPYRSSWAVTRNRDKGHQPPCPRLCRLARSGRRKGRALSRDAQSGRRVPSIGLGPLKRLTRTDSSPSAPSPYGPAAGGDKPRRPKRTGWRRLIPTWRMTLLGLACAILLGVGLFALGVALVKVPDAHAAATAQSNTWLYADGSVITRTGQTNRQNVGLDKVSPVAQHAALAAEDRSFYHEGAVDAQGLVRAALNTATGEGTQGGSTITQQYVKNTYLNQKQSITRKVKELFIAIKVDATESKDDILSGYLNTSYYGRGAYGIQAAAQAYFGVDASALDPAQGAYLATLLNAPSAYDVATATPAGKQNAVNRWNYVMDGMVKEGWLSADVRAKASFPEVKDPQPNPGLSGQSGYLVDAATQYLTSTGVISETELAKGGYTIKLSIDPARQQALQGAVQTQLHDTLNPDKRKKDAAAQAGAVSVDPKTGAVVALYGGVDYVKHFVDNATRRDYQAGSTFKAITLAAAFENDARTQDGRTVTPRTIYDGTSGRKVRGGTGTPYAPPNEGDRSYGPITLQQATDWSVNSAFAQLAQDTGLQKVKDTGVALGLPGNTPGFDPVPSITLGAATPSVLDMAGVYATLDNGGKQITPWLVQSVDREGEAVQLPAHKTTQAIGADTANEVTSILQGVVSDPGGTGWRAKALGRPVAGKTGTTDDQKSVWFVGYTPELVTSVALFGQDPANGSQVSLNGVGGIDGAAGGQYPAQIWTGYMKAALKGLPVSDFPAPSNGDGSGAADEPATPSAPSTAPSTSTPTGGANPGGPTTPPSGWSGSGWSNGGSNSNGSNSGGSNSGGPNSGGSNSGGATTAPTTEPTTQPTAPPTSQPTGRPTSKPTPTPEPTTAPPAQPTTQPTGGANALIGAGAAPGQ</sequence>
<keyword evidence="10" id="KW-0511">Multifunctional enzyme</keyword>
<keyword evidence="8" id="KW-0133">Cell shape</keyword>
<dbReference type="Pfam" id="PF00905">
    <property type="entry name" value="Transpeptidase"/>
    <property type="match status" value="1"/>
</dbReference>
<evidence type="ECO:0000256" key="6">
    <source>
        <dbReference type="ARBA" id="ARBA00022679"/>
    </source>
</evidence>
<evidence type="ECO:0000256" key="1">
    <source>
        <dbReference type="ARBA" id="ARBA00007090"/>
    </source>
</evidence>
<keyword evidence="15" id="KW-0812">Transmembrane</keyword>
<feature type="domain" description="Glycosyl transferase family 51" evidence="17">
    <location>
        <begin position="154"/>
        <end position="331"/>
    </location>
</feature>
<evidence type="ECO:0000256" key="2">
    <source>
        <dbReference type="ARBA" id="ARBA00007739"/>
    </source>
</evidence>
<evidence type="ECO:0000256" key="11">
    <source>
        <dbReference type="ARBA" id="ARBA00023316"/>
    </source>
</evidence>
<evidence type="ECO:0000256" key="15">
    <source>
        <dbReference type="SAM" id="Phobius"/>
    </source>
</evidence>
<dbReference type="SUPFAM" id="SSF56601">
    <property type="entry name" value="beta-lactamase/transpeptidase-like"/>
    <property type="match status" value="1"/>
</dbReference>
<dbReference type="Pfam" id="PF00912">
    <property type="entry name" value="Transgly"/>
    <property type="match status" value="1"/>
</dbReference>
<comment type="caution">
    <text evidence="18">The sequence shown here is derived from an EMBL/GenBank/DDBJ whole genome shotgun (WGS) entry which is preliminary data.</text>
</comment>
<feature type="region of interest" description="Disordered" evidence="14">
    <location>
        <begin position="735"/>
        <end position="877"/>
    </location>
</feature>
<dbReference type="FunFam" id="1.10.3810.10:FF:000001">
    <property type="entry name" value="Penicillin-binding protein 1A"/>
    <property type="match status" value="1"/>
</dbReference>
<dbReference type="Gene3D" id="3.40.710.10">
    <property type="entry name" value="DD-peptidase/beta-lactamase superfamily"/>
    <property type="match status" value="1"/>
</dbReference>
<keyword evidence="15" id="KW-1133">Transmembrane helix</keyword>
<evidence type="ECO:0000259" key="16">
    <source>
        <dbReference type="Pfam" id="PF00905"/>
    </source>
</evidence>
<feature type="region of interest" description="Disordered" evidence="14">
    <location>
        <begin position="489"/>
        <end position="520"/>
    </location>
</feature>
<protein>
    <submittedName>
        <fullName evidence="18">Penicillin-binding protein</fullName>
    </submittedName>
</protein>
<comment type="similarity">
    <text evidence="1">In the C-terminal section; belongs to the transpeptidase family.</text>
</comment>
<dbReference type="Gene3D" id="1.10.3810.10">
    <property type="entry name" value="Biosynthetic peptidoglycan transglycosylase-like"/>
    <property type="match status" value="1"/>
</dbReference>
<dbReference type="Proteomes" id="UP000450000">
    <property type="component" value="Unassembled WGS sequence"/>
</dbReference>
<proteinExistence type="inferred from homology"/>
<feature type="compositionally biased region" description="Polar residues" evidence="14">
    <location>
        <begin position="1"/>
        <end position="21"/>
    </location>
</feature>
<comment type="catalytic activity">
    <reaction evidence="12">
        <text>Preferential cleavage: (Ac)2-L-Lys-D-Ala-|-D-Ala. Also transpeptidation of peptidyl-alanyl moieties that are N-acyl substituents of D-alanine.</text>
        <dbReference type="EC" id="3.4.16.4"/>
    </reaction>
</comment>
<feature type="compositionally biased region" description="Pro residues" evidence="14">
    <location>
        <begin position="842"/>
        <end position="856"/>
    </location>
</feature>
<dbReference type="OrthoDB" id="8865355at2"/>
<keyword evidence="9" id="KW-0573">Peptidoglycan synthesis</keyword>
<comment type="similarity">
    <text evidence="2">In the N-terminal section; belongs to the glycosyltransferase 51 family.</text>
</comment>
<dbReference type="InterPro" id="IPR050396">
    <property type="entry name" value="Glycosyltr_51/Transpeptidase"/>
</dbReference>
<name>A0A6N7KNQ5_9ACTN</name>
<dbReference type="GO" id="GO:0009002">
    <property type="term" value="F:serine-type D-Ala-D-Ala carboxypeptidase activity"/>
    <property type="evidence" value="ECO:0007669"/>
    <property type="project" value="UniProtKB-EC"/>
</dbReference>